<evidence type="ECO:0000256" key="14">
    <source>
        <dbReference type="SAM" id="MobiDB-lite"/>
    </source>
</evidence>
<dbReference type="AlphaFoldDB" id="A0A2G5SZ84"/>
<dbReference type="CDD" id="cd01283">
    <property type="entry name" value="cytidine_deaminase"/>
    <property type="match status" value="1"/>
</dbReference>
<feature type="domain" description="CMP/dCMP-type deaminase" evidence="15">
    <location>
        <begin position="10"/>
        <end position="136"/>
    </location>
</feature>
<dbReference type="InterPro" id="IPR002125">
    <property type="entry name" value="CMP_dCMP_dom"/>
</dbReference>
<evidence type="ECO:0000256" key="5">
    <source>
        <dbReference type="ARBA" id="ARBA00022723"/>
    </source>
</evidence>
<dbReference type="InterPro" id="IPR016193">
    <property type="entry name" value="Cytidine_deaminase-like"/>
</dbReference>
<dbReference type="Proteomes" id="UP000230233">
    <property type="component" value="Chromosome X"/>
</dbReference>
<dbReference type="GO" id="GO:0005829">
    <property type="term" value="C:cytosol"/>
    <property type="evidence" value="ECO:0007669"/>
    <property type="project" value="TreeGrafter"/>
</dbReference>
<accession>A0A2G5SZ84</accession>
<evidence type="ECO:0000256" key="12">
    <source>
        <dbReference type="PIRSR" id="PIRSR606262-3"/>
    </source>
</evidence>
<keyword evidence="5 12" id="KW-0479">Metal-binding</keyword>
<comment type="cofactor">
    <cofactor evidence="1 12 13">
        <name>Zn(2+)</name>
        <dbReference type="ChEBI" id="CHEBI:29105"/>
    </cofactor>
</comment>
<dbReference type="GO" id="GO:0004126">
    <property type="term" value="F:cytidine deaminase activity"/>
    <property type="evidence" value="ECO:0007669"/>
    <property type="project" value="UniProtKB-UniRule"/>
</dbReference>
<evidence type="ECO:0000256" key="13">
    <source>
        <dbReference type="RuleBase" id="RU364006"/>
    </source>
</evidence>
<feature type="active site" description="Proton donor" evidence="10">
    <location>
        <position position="64"/>
    </location>
</feature>
<comment type="catalytic activity">
    <reaction evidence="13">
        <text>2'-deoxycytidine + H2O + H(+) = 2'-deoxyuridine + NH4(+)</text>
        <dbReference type="Rhea" id="RHEA:13433"/>
        <dbReference type="ChEBI" id="CHEBI:15377"/>
        <dbReference type="ChEBI" id="CHEBI:15378"/>
        <dbReference type="ChEBI" id="CHEBI:15698"/>
        <dbReference type="ChEBI" id="CHEBI:16450"/>
        <dbReference type="ChEBI" id="CHEBI:28938"/>
        <dbReference type="EC" id="3.5.4.5"/>
    </reaction>
</comment>
<evidence type="ECO:0000256" key="9">
    <source>
        <dbReference type="ARBA" id="ARBA00049558"/>
    </source>
</evidence>
<dbReference type="Pfam" id="PF00383">
    <property type="entry name" value="dCMP_cyt_deam_1"/>
    <property type="match status" value="1"/>
</dbReference>
<gene>
    <name evidence="16" type="primary">Cni-cdd-1</name>
    <name evidence="16" type="synonym">Cnig_chr_X.g25575</name>
    <name evidence="16" type="ORF">B9Z55_025575</name>
</gene>
<name>A0A2G5SZ84_9PELO</name>
<reference evidence="17" key="1">
    <citation type="submission" date="2017-10" db="EMBL/GenBank/DDBJ databases">
        <title>Rapid genome shrinkage in a self-fertile nematode reveals novel sperm competition proteins.</title>
        <authorList>
            <person name="Yin D."/>
            <person name="Schwarz E.M."/>
            <person name="Thomas C.G."/>
            <person name="Felde R.L."/>
            <person name="Korf I.F."/>
            <person name="Cutter A.D."/>
            <person name="Schartner C.M."/>
            <person name="Ralston E.J."/>
            <person name="Meyer B.J."/>
            <person name="Haag E.S."/>
        </authorList>
    </citation>
    <scope>NUCLEOTIDE SEQUENCE [LARGE SCALE GENOMIC DNA]</scope>
    <source>
        <strain evidence="17">JU1422</strain>
    </source>
</reference>
<protein>
    <recommendedName>
        <fullName evidence="4 13">Cytidine deaminase</fullName>
        <ecNumber evidence="4 13">3.5.4.5</ecNumber>
    </recommendedName>
    <alternativeName>
        <fullName evidence="8 13">Cytidine aminohydrolase</fullName>
    </alternativeName>
</protein>
<dbReference type="GO" id="GO:0072527">
    <property type="term" value="P:pyrimidine-containing compound metabolic process"/>
    <property type="evidence" value="ECO:0007669"/>
    <property type="project" value="UniProtKB-ARBA"/>
</dbReference>
<dbReference type="NCBIfam" id="TIGR01354">
    <property type="entry name" value="cyt_deam_tetra"/>
    <property type="match status" value="1"/>
</dbReference>
<dbReference type="PROSITE" id="PS51747">
    <property type="entry name" value="CYT_DCMP_DEAMINASES_2"/>
    <property type="match status" value="1"/>
</dbReference>
<feature type="binding site" evidence="11">
    <location>
        <begin position="51"/>
        <end position="57"/>
    </location>
    <ligand>
        <name>substrate</name>
    </ligand>
</feature>
<evidence type="ECO:0000256" key="4">
    <source>
        <dbReference type="ARBA" id="ARBA00012783"/>
    </source>
</evidence>
<dbReference type="SUPFAM" id="SSF53927">
    <property type="entry name" value="Cytidine deaminase-like"/>
    <property type="match status" value="1"/>
</dbReference>
<evidence type="ECO:0000313" key="16">
    <source>
        <dbReference type="EMBL" id="PIC20340.1"/>
    </source>
</evidence>
<dbReference type="InterPro" id="IPR016192">
    <property type="entry name" value="APOBEC/CMP_deaminase_Zn-bd"/>
</dbReference>
<keyword evidence="17" id="KW-1185">Reference proteome</keyword>
<evidence type="ECO:0000313" key="17">
    <source>
        <dbReference type="Proteomes" id="UP000230233"/>
    </source>
</evidence>
<evidence type="ECO:0000256" key="3">
    <source>
        <dbReference type="ARBA" id="ARBA00006576"/>
    </source>
</evidence>
<dbReference type="InterPro" id="IPR050202">
    <property type="entry name" value="Cyt/Deoxycyt_deaminase"/>
</dbReference>
<dbReference type="EC" id="3.5.4.5" evidence="4 13"/>
<dbReference type="GO" id="GO:0008270">
    <property type="term" value="F:zinc ion binding"/>
    <property type="evidence" value="ECO:0007669"/>
    <property type="project" value="UniProtKB-UniRule"/>
</dbReference>
<comment type="similarity">
    <text evidence="3 13">Belongs to the cytidine and deoxycytidylate deaminase family.</text>
</comment>
<evidence type="ECO:0000256" key="6">
    <source>
        <dbReference type="ARBA" id="ARBA00022801"/>
    </source>
</evidence>
<dbReference type="InterPro" id="IPR006262">
    <property type="entry name" value="Cyt_deam_tetra"/>
</dbReference>
<proteinExistence type="inferred from homology"/>
<evidence type="ECO:0000256" key="11">
    <source>
        <dbReference type="PIRSR" id="PIRSR606262-2"/>
    </source>
</evidence>
<evidence type="ECO:0000256" key="8">
    <source>
        <dbReference type="ARBA" id="ARBA00032005"/>
    </source>
</evidence>
<dbReference type="Gene3D" id="3.40.140.10">
    <property type="entry name" value="Cytidine Deaminase, domain 2"/>
    <property type="match status" value="1"/>
</dbReference>
<dbReference type="STRING" id="1611254.A0A2G5SZ84"/>
<keyword evidence="6 13" id="KW-0378">Hydrolase</keyword>
<comment type="caution">
    <text evidence="16">The sequence shown here is derived from an EMBL/GenBank/DDBJ whole genome shotgun (WGS) entry which is preliminary data.</text>
</comment>
<sequence length="158" mass="17456">MTTTKANLSEFEQKLVDKAVEAMERAYCKYSNFKVGAALVCEDGEIIIGANHENASYGATICAERSAVVTALTKGHRKFKMIAVATELEGPCSPCGICRQFLIEFGDYKVILGSSTSDQIIETSTYGLLPYAFTPKSLDDHEKETEERHHQEETKNGH</sequence>
<evidence type="ECO:0000259" key="15">
    <source>
        <dbReference type="PROSITE" id="PS51747"/>
    </source>
</evidence>
<feature type="binding site" evidence="12">
    <location>
        <position position="62"/>
    </location>
    <ligand>
        <name>Zn(2+)</name>
        <dbReference type="ChEBI" id="CHEBI:29105"/>
        <note>catalytic</note>
    </ligand>
</feature>
<dbReference type="FunFam" id="3.40.140.10:FF:000008">
    <property type="entry name" value="Cytidine deaminase"/>
    <property type="match status" value="1"/>
</dbReference>
<comment type="catalytic activity">
    <reaction evidence="9 13">
        <text>cytidine + H2O + H(+) = uridine + NH4(+)</text>
        <dbReference type="Rhea" id="RHEA:16069"/>
        <dbReference type="ChEBI" id="CHEBI:15377"/>
        <dbReference type="ChEBI" id="CHEBI:15378"/>
        <dbReference type="ChEBI" id="CHEBI:16704"/>
        <dbReference type="ChEBI" id="CHEBI:17562"/>
        <dbReference type="ChEBI" id="CHEBI:28938"/>
        <dbReference type="EC" id="3.5.4.5"/>
    </reaction>
</comment>
<evidence type="ECO:0000256" key="10">
    <source>
        <dbReference type="PIRSR" id="PIRSR606262-1"/>
    </source>
</evidence>
<comment type="function">
    <text evidence="2 13">This enzyme scavenges exogenous and endogenous cytidine and 2'-deoxycytidine for UMP synthesis.</text>
</comment>
<dbReference type="PANTHER" id="PTHR11644">
    <property type="entry name" value="CYTIDINE DEAMINASE"/>
    <property type="match status" value="1"/>
</dbReference>
<feature type="binding site" evidence="12">
    <location>
        <position position="98"/>
    </location>
    <ligand>
        <name>Zn(2+)</name>
        <dbReference type="ChEBI" id="CHEBI:29105"/>
        <note>catalytic</note>
    </ligand>
</feature>
<dbReference type="GO" id="GO:0055086">
    <property type="term" value="P:nucleobase-containing small molecule metabolic process"/>
    <property type="evidence" value="ECO:0007669"/>
    <property type="project" value="UniProtKB-ARBA"/>
</dbReference>
<dbReference type="OrthoDB" id="414540at2759"/>
<dbReference type="NCBIfam" id="NF004064">
    <property type="entry name" value="PRK05578.1"/>
    <property type="match status" value="1"/>
</dbReference>
<dbReference type="PANTHER" id="PTHR11644:SF11">
    <property type="entry name" value="CYTIDINE DEAMINASE"/>
    <property type="match status" value="1"/>
</dbReference>
<evidence type="ECO:0000256" key="2">
    <source>
        <dbReference type="ARBA" id="ARBA00003949"/>
    </source>
</evidence>
<keyword evidence="7 12" id="KW-0862">Zinc</keyword>
<dbReference type="PROSITE" id="PS00903">
    <property type="entry name" value="CYT_DCMP_DEAMINASES_1"/>
    <property type="match status" value="1"/>
</dbReference>
<dbReference type="GO" id="GO:0042802">
    <property type="term" value="F:identical protein binding"/>
    <property type="evidence" value="ECO:0007669"/>
    <property type="project" value="UniProtKB-ARBA"/>
</dbReference>
<dbReference type="EMBL" id="PDUG01000006">
    <property type="protein sequence ID" value="PIC20340.1"/>
    <property type="molecule type" value="Genomic_DNA"/>
</dbReference>
<feature type="binding site" evidence="12">
    <location>
        <position position="95"/>
    </location>
    <ligand>
        <name>Zn(2+)</name>
        <dbReference type="ChEBI" id="CHEBI:29105"/>
        <note>catalytic</note>
    </ligand>
</feature>
<evidence type="ECO:0000256" key="7">
    <source>
        <dbReference type="ARBA" id="ARBA00022833"/>
    </source>
</evidence>
<feature type="region of interest" description="Disordered" evidence="14">
    <location>
        <begin position="139"/>
        <end position="158"/>
    </location>
</feature>
<evidence type="ECO:0000256" key="1">
    <source>
        <dbReference type="ARBA" id="ARBA00001947"/>
    </source>
</evidence>
<organism evidence="16 17">
    <name type="scientific">Caenorhabditis nigoni</name>
    <dbReference type="NCBI Taxonomy" id="1611254"/>
    <lineage>
        <taxon>Eukaryota</taxon>
        <taxon>Metazoa</taxon>
        <taxon>Ecdysozoa</taxon>
        <taxon>Nematoda</taxon>
        <taxon>Chromadorea</taxon>
        <taxon>Rhabditida</taxon>
        <taxon>Rhabditina</taxon>
        <taxon>Rhabditomorpha</taxon>
        <taxon>Rhabditoidea</taxon>
        <taxon>Rhabditidae</taxon>
        <taxon>Peloderinae</taxon>
        <taxon>Caenorhabditis</taxon>
    </lineage>
</organism>